<sequence>MYPKLIKTIGNLINIISYPFPYYAAKQAVKIFSTPRKGKLSDIESDYLNMAAQETTVYKDIAIKTYRWSGTKETILLAHGWESNAFRWKDLIEILKLEDYNIIALDAPAHGDSGSKIFNAVLYSECINLIIKQFKPSVVIGHSIGGTASALAINNYKLPVKKLVLLGAPSNFDEVIGNYVKIMGYNKKVVKAMNDYFVKHFGYLPAFYTIENFSKDIQSEGLIIHDKKDRIISYKDALHISKHYKNSRIIKTVGFGHGLKNEVVYNHILEFLNT</sequence>
<proteinExistence type="predicted"/>
<feature type="domain" description="AB hydrolase-1" evidence="1">
    <location>
        <begin position="74"/>
        <end position="173"/>
    </location>
</feature>
<dbReference type="PANTHER" id="PTHR46438">
    <property type="entry name" value="ALPHA/BETA-HYDROLASES SUPERFAMILY PROTEIN"/>
    <property type="match status" value="1"/>
</dbReference>
<evidence type="ECO:0000313" key="3">
    <source>
        <dbReference type="Proteomes" id="UP001597011"/>
    </source>
</evidence>
<dbReference type="RefSeq" id="WP_379943173.1">
    <property type="nucleotide sequence ID" value="NZ_JBHTIB010000014.1"/>
</dbReference>
<dbReference type="Pfam" id="PF00561">
    <property type="entry name" value="Abhydrolase_1"/>
    <property type="match status" value="1"/>
</dbReference>
<dbReference type="Gene3D" id="3.40.50.1820">
    <property type="entry name" value="alpha/beta hydrolase"/>
    <property type="match status" value="1"/>
</dbReference>
<keyword evidence="3" id="KW-1185">Reference proteome</keyword>
<evidence type="ECO:0000259" key="1">
    <source>
        <dbReference type="Pfam" id="PF00561"/>
    </source>
</evidence>
<evidence type="ECO:0000313" key="2">
    <source>
        <dbReference type="EMBL" id="MFD0836824.1"/>
    </source>
</evidence>
<dbReference type="Proteomes" id="UP001597011">
    <property type="component" value="Unassembled WGS sequence"/>
</dbReference>
<dbReference type="PANTHER" id="PTHR46438:SF11">
    <property type="entry name" value="LIPASE-RELATED"/>
    <property type="match status" value="1"/>
</dbReference>
<dbReference type="InterPro" id="IPR000073">
    <property type="entry name" value="AB_hydrolase_1"/>
</dbReference>
<keyword evidence="2" id="KW-0378">Hydrolase</keyword>
<dbReference type="InterPro" id="IPR029058">
    <property type="entry name" value="AB_hydrolase_fold"/>
</dbReference>
<dbReference type="GO" id="GO:0016787">
    <property type="term" value="F:hydrolase activity"/>
    <property type="evidence" value="ECO:0007669"/>
    <property type="project" value="UniProtKB-KW"/>
</dbReference>
<name>A0ABW3BV80_9FLAO</name>
<comment type="caution">
    <text evidence="2">The sequence shown here is derived from an EMBL/GenBank/DDBJ whole genome shotgun (WGS) entry which is preliminary data.</text>
</comment>
<reference evidence="3" key="1">
    <citation type="journal article" date="2019" name="Int. J. Syst. Evol. Microbiol.">
        <title>The Global Catalogue of Microorganisms (GCM) 10K type strain sequencing project: providing services to taxonomists for standard genome sequencing and annotation.</title>
        <authorList>
            <consortium name="The Broad Institute Genomics Platform"/>
            <consortium name="The Broad Institute Genome Sequencing Center for Infectious Disease"/>
            <person name="Wu L."/>
            <person name="Ma J."/>
        </authorList>
    </citation>
    <scope>NUCLEOTIDE SEQUENCE [LARGE SCALE GENOMIC DNA]</scope>
    <source>
        <strain evidence="3">CCUG 60529</strain>
    </source>
</reference>
<dbReference type="SUPFAM" id="SSF53474">
    <property type="entry name" value="alpha/beta-Hydrolases"/>
    <property type="match status" value="1"/>
</dbReference>
<protein>
    <submittedName>
        <fullName evidence="2">Alpha/beta hydrolase</fullName>
    </submittedName>
</protein>
<accession>A0ABW3BV80</accession>
<organism evidence="2 3">
    <name type="scientific">Mariniflexile aquimaris</name>
    <dbReference type="NCBI Taxonomy" id="881009"/>
    <lineage>
        <taxon>Bacteria</taxon>
        <taxon>Pseudomonadati</taxon>
        <taxon>Bacteroidota</taxon>
        <taxon>Flavobacteriia</taxon>
        <taxon>Flavobacteriales</taxon>
        <taxon>Flavobacteriaceae</taxon>
        <taxon>Mariniflexile</taxon>
    </lineage>
</organism>
<dbReference type="EMBL" id="JBHTIB010000014">
    <property type="protein sequence ID" value="MFD0836824.1"/>
    <property type="molecule type" value="Genomic_DNA"/>
</dbReference>
<gene>
    <name evidence="2" type="ORF">ACFQ0I_13680</name>
</gene>